<keyword evidence="2 4" id="KW-0479">Metal-binding</keyword>
<keyword evidence="8" id="KW-1185">Reference proteome</keyword>
<keyword evidence="5" id="KW-0812">Transmembrane</keyword>
<dbReference type="SUPFAM" id="SSF46626">
    <property type="entry name" value="Cytochrome c"/>
    <property type="match status" value="2"/>
</dbReference>
<keyword evidence="5" id="KW-1133">Transmembrane helix</keyword>
<dbReference type="GO" id="GO:0009055">
    <property type="term" value="F:electron transfer activity"/>
    <property type="evidence" value="ECO:0007669"/>
    <property type="project" value="InterPro"/>
</dbReference>
<dbReference type="InterPro" id="IPR051459">
    <property type="entry name" value="Cytochrome_c-type_DH"/>
</dbReference>
<dbReference type="GO" id="GO:0020037">
    <property type="term" value="F:heme binding"/>
    <property type="evidence" value="ECO:0007669"/>
    <property type="project" value="InterPro"/>
</dbReference>
<dbReference type="Gene3D" id="1.10.760.10">
    <property type="entry name" value="Cytochrome c-like domain"/>
    <property type="match status" value="2"/>
</dbReference>
<dbReference type="InterPro" id="IPR003468">
    <property type="entry name" value="Cyt_c_oxidase_monohaem-su/FixO"/>
</dbReference>
<dbReference type="InterPro" id="IPR009056">
    <property type="entry name" value="Cyt_c-like_dom"/>
</dbReference>
<dbReference type="AlphaFoldDB" id="A0A939G7Z4"/>
<name>A0A939G7Z4_9BACT</name>
<dbReference type="Pfam" id="PF13442">
    <property type="entry name" value="Cytochrome_CBB3"/>
    <property type="match status" value="1"/>
</dbReference>
<proteinExistence type="predicted"/>
<evidence type="ECO:0000256" key="2">
    <source>
        <dbReference type="ARBA" id="ARBA00022723"/>
    </source>
</evidence>
<dbReference type="PANTHER" id="PTHR35008:SF8">
    <property type="entry name" value="ALCOHOL DEHYDROGENASE CYTOCHROME C SUBUNIT"/>
    <property type="match status" value="1"/>
</dbReference>
<protein>
    <submittedName>
        <fullName evidence="7">Cbb3-type cytochrome c oxidase subunit II</fullName>
    </submittedName>
</protein>
<feature type="transmembrane region" description="Helical" evidence="5">
    <location>
        <begin position="12"/>
        <end position="33"/>
    </location>
</feature>
<comment type="caution">
    <text evidence="7">The sequence shown here is derived from an EMBL/GenBank/DDBJ whole genome shotgun (WGS) entry which is preliminary data.</text>
</comment>
<evidence type="ECO:0000256" key="1">
    <source>
        <dbReference type="ARBA" id="ARBA00022617"/>
    </source>
</evidence>
<evidence type="ECO:0000256" key="4">
    <source>
        <dbReference type="PROSITE-ProRule" id="PRU00433"/>
    </source>
</evidence>
<reference evidence="7 8" key="1">
    <citation type="submission" date="2021-03" db="EMBL/GenBank/DDBJ databases">
        <title>Fibrella sp. HMF5036 genome sequencing and assembly.</title>
        <authorList>
            <person name="Kang H."/>
            <person name="Kim H."/>
            <person name="Bae S."/>
            <person name="Joh K."/>
        </authorList>
    </citation>
    <scope>NUCLEOTIDE SEQUENCE [LARGE SCALE GENOMIC DNA]</scope>
    <source>
        <strain evidence="7 8">HMF5036</strain>
    </source>
</reference>
<gene>
    <name evidence="7" type="ORF">J2I48_12555</name>
</gene>
<dbReference type="PANTHER" id="PTHR35008">
    <property type="entry name" value="BLL4482 PROTEIN-RELATED"/>
    <property type="match status" value="1"/>
</dbReference>
<dbReference type="Proteomes" id="UP000664795">
    <property type="component" value="Unassembled WGS sequence"/>
</dbReference>
<evidence type="ECO:0000313" key="7">
    <source>
        <dbReference type="EMBL" id="MBO0931832.1"/>
    </source>
</evidence>
<feature type="domain" description="Cytochrome c" evidence="6">
    <location>
        <begin position="50"/>
        <end position="196"/>
    </location>
</feature>
<keyword evidence="1 4" id="KW-0349">Heme</keyword>
<dbReference type="Pfam" id="PF02433">
    <property type="entry name" value="FixO"/>
    <property type="match status" value="1"/>
</dbReference>
<dbReference type="InterPro" id="IPR036909">
    <property type="entry name" value="Cyt_c-like_dom_sf"/>
</dbReference>
<dbReference type="GO" id="GO:0046872">
    <property type="term" value="F:metal ion binding"/>
    <property type="evidence" value="ECO:0007669"/>
    <property type="project" value="UniProtKB-KW"/>
</dbReference>
<keyword evidence="5" id="KW-0472">Membrane</keyword>
<dbReference type="EMBL" id="JAFMYU010000008">
    <property type="protein sequence ID" value="MBO0931832.1"/>
    <property type="molecule type" value="Genomic_DNA"/>
</dbReference>
<evidence type="ECO:0000259" key="6">
    <source>
        <dbReference type="PROSITE" id="PS51007"/>
    </source>
</evidence>
<evidence type="ECO:0000313" key="8">
    <source>
        <dbReference type="Proteomes" id="UP000664795"/>
    </source>
</evidence>
<dbReference type="PROSITE" id="PS51007">
    <property type="entry name" value="CYTC"/>
    <property type="match status" value="2"/>
</dbReference>
<accession>A0A939G7Z4</accession>
<sequence length="336" mass="36572">MPFNLYKNHRLFVGIIVLIYLSLSVLIAVQPAWSVQENNALLPGSEPQTGEVEAGLRVFVAEGCVGCHTQQVRNIDMDETWGGRPGIPADYAWRTRLDNLRAPASVLGTERTGPDLTEIGERQPSEAWHYLHLYNPRSVVTASIMPAYPWLFAEVAIAGQYDTQVNVPDEFRTGRGGHIVPTEKARQLVAYLLSLKQVNLPDGAAPVFIQYKKPGVAVATGDPAPTAALDGASLYIQQCQACHQANGEGLRGAFPPLKGSPVVNHANAELMVRIILQGYNAREEYAVMPAFAAKLTDAEIAAIMTHERGAWGNKAAAVTPNFVKQIRETIKTELAP</sequence>
<evidence type="ECO:0000256" key="3">
    <source>
        <dbReference type="ARBA" id="ARBA00023004"/>
    </source>
</evidence>
<feature type="domain" description="Cytochrome c" evidence="6">
    <location>
        <begin position="226"/>
        <end position="311"/>
    </location>
</feature>
<organism evidence="7 8">
    <name type="scientific">Fibrella aquatilis</name>
    <dbReference type="NCBI Taxonomy" id="2817059"/>
    <lineage>
        <taxon>Bacteria</taxon>
        <taxon>Pseudomonadati</taxon>
        <taxon>Bacteroidota</taxon>
        <taxon>Cytophagia</taxon>
        <taxon>Cytophagales</taxon>
        <taxon>Spirosomataceae</taxon>
        <taxon>Fibrella</taxon>
    </lineage>
</organism>
<keyword evidence="3 4" id="KW-0408">Iron</keyword>
<evidence type="ECO:0000256" key="5">
    <source>
        <dbReference type="SAM" id="Phobius"/>
    </source>
</evidence>